<feature type="domain" description="Disease resistance protein At4g27190-like leucine-rich repeats" evidence="7">
    <location>
        <begin position="746"/>
        <end position="874"/>
    </location>
</feature>
<feature type="coiled-coil region" evidence="5">
    <location>
        <begin position="34"/>
        <end position="61"/>
    </location>
</feature>
<dbReference type="OrthoDB" id="1356450at2759"/>
<dbReference type="InterPro" id="IPR050905">
    <property type="entry name" value="Plant_NBS-LRR"/>
</dbReference>
<dbReference type="GO" id="GO:0002758">
    <property type="term" value="P:innate immune response-activating signaling pathway"/>
    <property type="evidence" value="ECO:0007669"/>
    <property type="project" value="UniProtKB-ARBA"/>
</dbReference>
<keyword evidence="5" id="KW-0175">Coiled coil</keyword>
<evidence type="ECO:0000259" key="8">
    <source>
        <dbReference type="Pfam" id="PF23559"/>
    </source>
</evidence>
<dbReference type="Pfam" id="PF00931">
    <property type="entry name" value="NB-ARC"/>
    <property type="match status" value="1"/>
</dbReference>
<evidence type="ECO:0000256" key="2">
    <source>
        <dbReference type="ARBA" id="ARBA00022737"/>
    </source>
</evidence>
<dbReference type="InterPro" id="IPR027417">
    <property type="entry name" value="P-loop_NTPase"/>
</dbReference>
<keyword evidence="2" id="KW-0677">Repeat</keyword>
<keyword evidence="3" id="KW-0611">Plant defense</keyword>
<dbReference type="InterPro" id="IPR036388">
    <property type="entry name" value="WH-like_DNA-bd_sf"/>
</dbReference>
<dbReference type="AlphaFoldDB" id="A0A2I0B9Q2"/>
<dbReference type="InterPro" id="IPR055414">
    <property type="entry name" value="LRR_R13L4/SHOC2-like"/>
</dbReference>
<dbReference type="Gene3D" id="1.10.8.430">
    <property type="entry name" value="Helical domain of apoptotic protease-activating factors"/>
    <property type="match status" value="1"/>
</dbReference>
<comment type="similarity">
    <text evidence="1">Belongs to the disease resistance NB-LRR family.</text>
</comment>
<dbReference type="FunFam" id="1.10.10.10:FF:000322">
    <property type="entry name" value="Probable disease resistance protein At1g63360"/>
    <property type="match status" value="1"/>
</dbReference>
<dbReference type="GO" id="GO:0042742">
    <property type="term" value="P:defense response to bacterium"/>
    <property type="evidence" value="ECO:0007669"/>
    <property type="project" value="UniProtKB-ARBA"/>
</dbReference>
<evidence type="ECO:0000259" key="6">
    <source>
        <dbReference type="Pfam" id="PF00931"/>
    </source>
</evidence>
<keyword evidence="11" id="KW-1185">Reference proteome</keyword>
<feature type="domain" description="NB-ARC" evidence="6">
    <location>
        <begin position="154"/>
        <end position="333"/>
    </location>
</feature>
<dbReference type="GO" id="GO:0005524">
    <property type="term" value="F:ATP binding"/>
    <property type="evidence" value="ECO:0007669"/>
    <property type="project" value="UniProtKB-KW"/>
</dbReference>
<dbReference type="InterPro" id="IPR058922">
    <property type="entry name" value="WHD_DRP"/>
</dbReference>
<sequence length="918" mass="101952">MCVSFSIDPVKILSEAWGALSKPISYLRDPEPRVASLIDAMDDLRAKKEDLNNRVRSAALAGQTPTAQVRGWFAKVDAEEARVSEIQSDHDQKRSCRWCINRHTAKCLADVRELAGFGEFEAVARGLPPSAVQELPGHGATLGMGDYLSQLKLCLQDEGSRIIAIWGMGGVGKTTLLQSLNNDLLSSTDGGDGGGGGQRPLLFDHVIWAVATKDYKLHKLQRDIARRLGLPLKKDKVWQAKEIFEFLKNKSFLLLLDDLWHRVDLNELGIPHPSRAGGTGAAAATAGRQKVVFTTRLEGVCGQMDSRRKIKMECLKEDEAWALFQEKVGEETLRSHARIPQLARRVAKECDGLPLALVVIGTAMSTKKTPREWQNAITLLQKSQPYQIHGIVDNILPKLKFSYDNLPDEIIRKCFLFCSLWPEDFSISKTDLIECWMGHGLVDEAAFRDINEAYDSGHALIGSLKAACLLEPGDDGDREVKMHDVVRDLALWITSDCGERAQRHVVQSSEVGSEASQSEVEKISLVRSDITDTACLPANCAKLETLMLQGSISFKSLVTGFFDGCRGLTYLDLSYTAIYDLPSEIGQLGNLRYLNLSHTNVPALPREVGFLRELRFLLLRELDCITIPGGVIQKLGMLCVIDMTHTWCENWMELAKLWGQLKGVGIVLETIQALQQLAQLPNVPVWRLDLRKLVGFTDPLQLLSPSMLGARNIRSSMQSIKIEFCESLEVVSMDSGGGLIWNLPRLEEVELRTLPELKEIVWRGVVPGDLLPSLTVVKIYGCGKLSNISWVLRLPSLEELTVHRCGEMEHVIDEEHGGGSSSDAGEAFPSLRRLCLSELPNLKMFATAAAGGGALGFPSLEVVQVIRCPTMHRLPFGAELAGKKLKEIWGEKFWWDKLEMEEDARAALLPRFKKKEPR</sequence>
<evidence type="ECO:0000313" key="11">
    <source>
        <dbReference type="Proteomes" id="UP000236161"/>
    </source>
</evidence>
<dbReference type="InterPro" id="IPR032675">
    <property type="entry name" value="LRR_dom_sf"/>
</dbReference>
<dbReference type="Gene3D" id="3.80.10.10">
    <property type="entry name" value="Ribonuclease Inhibitor"/>
    <property type="match status" value="2"/>
</dbReference>
<dbReference type="GO" id="GO:0043531">
    <property type="term" value="F:ADP binding"/>
    <property type="evidence" value="ECO:0007669"/>
    <property type="project" value="InterPro"/>
</dbReference>
<evidence type="ECO:0000256" key="1">
    <source>
        <dbReference type="ARBA" id="ARBA00008894"/>
    </source>
</evidence>
<dbReference type="STRING" id="1088818.A0A2I0B9Q2"/>
<dbReference type="Pfam" id="PF23247">
    <property type="entry name" value="LRR_RPS2"/>
    <property type="match status" value="1"/>
</dbReference>
<dbReference type="FunFam" id="3.40.50.300:FF:001091">
    <property type="entry name" value="Probable disease resistance protein At1g61300"/>
    <property type="match status" value="1"/>
</dbReference>
<dbReference type="GO" id="GO:0009626">
    <property type="term" value="P:plant-type hypersensitive response"/>
    <property type="evidence" value="ECO:0007669"/>
    <property type="project" value="UniProtKB-ARBA"/>
</dbReference>
<name>A0A2I0B9Q2_9ASPA</name>
<dbReference type="Pfam" id="PF23559">
    <property type="entry name" value="WHD_DRP"/>
    <property type="match status" value="1"/>
</dbReference>
<evidence type="ECO:0000256" key="5">
    <source>
        <dbReference type="SAM" id="Coils"/>
    </source>
</evidence>
<dbReference type="PANTHER" id="PTHR33463:SF204">
    <property type="entry name" value="NB-ARC DOMAIN-CONTAINING PROTEIN"/>
    <property type="match status" value="1"/>
</dbReference>
<dbReference type="EMBL" id="KZ451903">
    <property type="protein sequence ID" value="PKA64520.1"/>
    <property type="molecule type" value="Genomic_DNA"/>
</dbReference>
<proteinExistence type="inferred from homology"/>
<dbReference type="InterPro" id="IPR057135">
    <property type="entry name" value="At4g27190-like_LRR"/>
</dbReference>
<dbReference type="FunFam" id="1.10.8.430:FF:000003">
    <property type="entry name" value="Probable disease resistance protein At5g66910"/>
    <property type="match status" value="1"/>
</dbReference>
<dbReference type="Proteomes" id="UP000236161">
    <property type="component" value="Unassembled WGS sequence"/>
</dbReference>
<keyword evidence="4" id="KW-0067">ATP-binding</keyword>
<keyword evidence="4" id="KW-0547">Nucleotide-binding</keyword>
<reference evidence="10 11" key="1">
    <citation type="journal article" date="2017" name="Nature">
        <title>The Apostasia genome and the evolution of orchids.</title>
        <authorList>
            <person name="Zhang G.Q."/>
            <person name="Liu K.W."/>
            <person name="Li Z."/>
            <person name="Lohaus R."/>
            <person name="Hsiao Y.Y."/>
            <person name="Niu S.C."/>
            <person name="Wang J.Y."/>
            <person name="Lin Y.C."/>
            <person name="Xu Q."/>
            <person name="Chen L.J."/>
            <person name="Yoshida K."/>
            <person name="Fujiwara S."/>
            <person name="Wang Z.W."/>
            <person name="Zhang Y.Q."/>
            <person name="Mitsuda N."/>
            <person name="Wang M."/>
            <person name="Liu G.H."/>
            <person name="Pecoraro L."/>
            <person name="Huang H.X."/>
            <person name="Xiao X.J."/>
            <person name="Lin M."/>
            <person name="Wu X.Y."/>
            <person name="Wu W.L."/>
            <person name="Chen Y.Y."/>
            <person name="Chang S.B."/>
            <person name="Sakamoto S."/>
            <person name="Ohme-Takagi M."/>
            <person name="Yagi M."/>
            <person name="Zeng S.J."/>
            <person name="Shen C.Y."/>
            <person name="Yeh C.M."/>
            <person name="Luo Y.B."/>
            <person name="Tsai W.C."/>
            <person name="Van de Peer Y."/>
            <person name="Liu Z.J."/>
        </authorList>
    </citation>
    <scope>NUCLEOTIDE SEQUENCE [LARGE SCALE GENOMIC DNA]</scope>
    <source>
        <strain evidence="11">cv. Shenzhen</strain>
        <tissue evidence="10">Stem</tissue>
    </source>
</reference>
<protein>
    <submittedName>
        <fullName evidence="10">Disease resistance protein RPS5</fullName>
    </submittedName>
</protein>
<evidence type="ECO:0000313" key="10">
    <source>
        <dbReference type="EMBL" id="PKA64520.1"/>
    </source>
</evidence>
<evidence type="ECO:0000256" key="4">
    <source>
        <dbReference type="ARBA" id="ARBA00022840"/>
    </source>
</evidence>
<evidence type="ECO:0000256" key="3">
    <source>
        <dbReference type="ARBA" id="ARBA00022821"/>
    </source>
</evidence>
<dbReference type="InterPro" id="IPR002182">
    <property type="entry name" value="NB-ARC"/>
</dbReference>
<dbReference type="SUPFAM" id="SSF52540">
    <property type="entry name" value="P-loop containing nucleoside triphosphate hydrolases"/>
    <property type="match status" value="1"/>
</dbReference>
<dbReference type="SUPFAM" id="SSF52058">
    <property type="entry name" value="L domain-like"/>
    <property type="match status" value="1"/>
</dbReference>
<evidence type="ECO:0000259" key="9">
    <source>
        <dbReference type="Pfam" id="PF23598"/>
    </source>
</evidence>
<evidence type="ECO:0000259" key="7">
    <source>
        <dbReference type="Pfam" id="PF23247"/>
    </source>
</evidence>
<dbReference type="Gene3D" id="1.10.10.10">
    <property type="entry name" value="Winged helix-like DNA-binding domain superfamily/Winged helix DNA-binding domain"/>
    <property type="match status" value="1"/>
</dbReference>
<feature type="domain" description="Disease resistance protein winged helix" evidence="8">
    <location>
        <begin position="420"/>
        <end position="490"/>
    </location>
</feature>
<accession>A0A2I0B9Q2</accession>
<dbReference type="PRINTS" id="PR00364">
    <property type="entry name" value="DISEASERSIST"/>
</dbReference>
<dbReference type="InterPro" id="IPR042197">
    <property type="entry name" value="Apaf_helical"/>
</dbReference>
<dbReference type="PANTHER" id="PTHR33463">
    <property type="entry name" value="NB-ARC DOMAIN-CONTAINING PROTEIN-RELATED"/>
    <property type="match status" value="1"/>
</dbReference>
<feature type="domain" description="Disease resistance R13L4/SHOC-2-like LRR" evidence="9">
    <location>
        <begin position="567"/>
        <end position="657"/>
    </location>
</feature>
<organism evidence="10 11">
    <name type="scientific">Apostasia shenzhenica</name>
    <dbReference type="NCBI Taxonomy" id="1088818"/>
    <lineage>
        <taxon>Eukaryota</taxon>
        <taxon>Viridiplantae</taxon>
        <taxon>Streptophyta</taxon>
        <taxon>Embryophyta</taxon>
        <taxon>Tracheophyta</taxon>
        <taxon>Spermatophyta</taxon>
        <taxon>Magnoliopsida</taxon>
        <taxon>Liliopsida</taxon>
        <taxon>Asparagales</taxon>
        <taxon>Orchidaceae</taxon>
        <taxon>Apostasioideae</taxon>
        <taxon>Apostasia</taxon>
    </lineage>
</organism>
<dbReference type="Pfam" id="PF23598">
    <property type="entry name" value="LRR_14"/>
    <property type="match status" value="1"/>
</dbReference>
<dbReference type="Gene3D" id="3.40.50.300">
    <property type="entry name" value="P-loop containing nucleotide triphosphate hydrolases"/>
    <property type="match status" value="1"/>
</dbReference>
<gene>
    <name evidence="10" type="primary">RPS5</name>
    <name evidence="10" type="ORF">AXF42_Ash007265</name>
</gene>